<organism evidence="3">
    <name type="scientific">Thermomicrobium roseum</name>
    <dbReference type="NCBI Taxonomy" id="500"/>
    <lineage>
        <taxon>Bacteria</taxon>
        <taxon>Pseudomonadati</taxon>
        <taxon>Thermomicrobiota</taxon>
        <taxon>Thermomicrobia</taxon>
        <taxon>Thermomicrobiales</taxon>
        <taxon>Thermomicrobiaceae</taxon>
        <taxon>Thermomicrobium</taxon>
    </lineage>
</organism>
<feature type="domain" description="Xaa-Pro dipeptidyl-peptidase C-terminal" evidence="2">
    <location>
        <begin position="296"/>
        <end position="539"/>
    </location>
</feature>
<dbReference type="Gene3D" id="3.40.50.1820">
    <property type="entry name" value="alpha/beta hydrolase"/>
    <property type="match status" value="1"/>
</dbReference>
<comment type="caution">
    <text evidence="3">The sequence shown here is derived from an EMBL/GenBank/DDBJ whole genome shotgun (WGS) entry which is preliminary data.</text>
</comment>
<reference evidence="3" key="1">
    <citation type="journal article" date="2020" name="mSystems">
        <title>Genome- and Community-Level Interaction Insights into Carbon Utilization and Element Cycling Functions of Hydrothermarchaeota in Hydrothermal Sediment.</title>
        <authorList>
            <person name="Zhou Z."/>
            <person name="Liu Y."/>
            <person name="Xu W."/>
            <person name="Pan J."/>
            <person name="Luo Z.H."/>
            <person name="Li M."/>
        </authorList>
    </citation>
    <scope>NUCLEOTIDE SEQUENCE [LARGE SCALE GENOMIC DNA]</scope>
    <source>
        <strain evidence="3">SpSt-222</strain>
    </source>
</reference>
<dbReference type="SUPFAM" id="SSF53474">
    <property type="entry name" value="alpha/beta-Hydrolases"/>
    <property type="match status" value="1"/>
</dbReference>
<name>A0A7C2BGX0_THERO</name>
<gene>
    <name evidence="3" type="ORF">ENP47_09255</name>
</gene>
<protein>
    <submittedName>
        <fullName evidence="3">CocE/NonD family hydrolase</fullName>
    </submittedName>
</protein>
<dbReference type="InterPro" id="IPR029058">
    <property type="entry name" value="AB_hydrolase_fold"/>
</dbReference>
<evidence type="ECO:0000259" key="2">
    <source>
        <dbReference type="SMART" id="SM00939"/>
    </source>
</evidence>
<dbReference type="InterPro" id="IPR050585">
    <property type="entry name" value="Xaa-Pro_dipeptidyl-ppase/CocE"/>
</dbReference>
<dbReference type="InterPro" id="IPR008979">
    <property type="entry name" value="Galactose-bd-like_sf"/>
</dbReference>
<sequence length="673" mass="75696">MAISQLDLAAPSPWSGVRLARHVPIPMRDGTRLRADLYLPAEGTGPWPVVVEYLPYRKDDLTAPRWNVPVALAQHGIVGVRVDVRGTGSSGGIARDEYSEEELQDGEDVLAWLAAQPWCSGRVSLWGTSYGAFNALQIAMRRPPHLTAIVAHAGSDDRYATDVHYWGGCLQAMEFLSYPLWMVALNALPPDPEPDDTRWLETWRQRVEQVEPWLFTWLHHQRQDDYWLHGSLATDYKAITCPVFVVGAWHDGYTDAALRMLERVSAPVRGLIGPWTHERPDASPVGPRIDFFGELLAWWRRWLLNQSDDTAPIRFYLQEAYRPQRYPTTIPGRWYAVEHWPPTGVHMTSWFATTEGKLALSPASGDTWLTVTNDVRVGLSGSSWCPTAPPDHLAADQRLDDLFAVTFDSDPLPESLTILGFPELCAVVAADVPVAFLCVRLSHLWEDGQATLITRGVLNLTRRHGLQRVEPLRPGELARVRVPLKACCYRIPAGHRLRLALSGADFPTLWPAPYRQGPHVRVGGKALELRLPLLRDHSVLRSVTLPEPQPLPVTAVTWSSPPYLEHCFDLLRGRVGIRRSTEEVIRPVGRESLVTDLSTIELWADLDRPSRCQAHGQQVYRIEWPVGVAETRADVSMQSTSQHFHLTVELVATWNGHTVTERRWAESIARDAL</sequence>
<dbReference type="Gene3D" id="1.10.3020.10">
    <property type="entry name" value="alpha-amino acid ester hydrolase ( Helical cap domain)"/>
    <property type="match status" value="1"/>
</dbReference>
<dbReference type="InterPro" id="IPR005674">
    <property type="entry name" value="CocE/Ser_esterase"/>
</dbReference>
<dbReference type="GO" id="GO:0008239">
    <property type="term" value="F:dipeptidyl-peptidase activity"/>
    <property type="evidence" value="ECO:0007669"/>
    <property type="project" value="InterPro"/>
</dbReference>
<keyword evidence="1 3" id="KW-0378">Hydrolase</keyword>
<dbReference type="Pfam" id="PF02129">
    <property type="entry name" value="Peptidase_S15"/>
    <property type="match status" value="1"/>
</dbReference>
<accession>A0A7C2BGX0</accession>
<dbReference type="EMBL" id="DSJL01000011">
    <property type="protein sequence ID" value="HEF65768.1"/>
    <property type="molecule type" value="Genomic_DNA"/>
</dbReference>
<dbReference type="AlphaFoldDB" id="A0A7C2BGX0"/>
<dbReference type="PANTHER" id="PTHR43056:SF10">
    <property type="entry name" value="COCE_NOND FAMILY, PUTATIVE (AFU_ORTHOLOGUE AFUA_7G00600)-RELATED"/>
    <property type="match status" value="1"/>
</dbReference>
<dbReference type="InterPro" id="IPR000383">
    <property type="entry name" value="Xaa-Pro-like_dom"/>
</dbReference>
<dbReference type="PANTHER" id="PTHR43056">
    <property type="entry name" value="PEPTIDASE S9 PROLYL OLIGOPEPTIDASE"/>
    <property type="match status" value="1"/>
</dbReference>
<dbReference type="InterPro" id="IPR013736">
    <property type="entry name" value="Xaa-Pro_dipept_C"/>
</dbReference>
<evidence type="ECO:0000256" key="1">
    <source>
        <dbReference type="ARBA" id="ARBA00022801"/>
    </source>
</evidence>
<dbReference type="SMART" id="SM00939">
    <property type="entry name" value="PepX_C"/>
    <property type="match status" value="1"/>
</dbReference>
<proteinExistence type="predicted"/>
<dbReference type="SUPFAM" id="SSF49785">
    <property type="entry name" value="Galactose-binding domain-like"/>
    <property type="match status" value="1"/>
</dbReference>
<dbReference type="Pfam" id="PF08530">
    <property type="entry name" value="PepX_C"/>
    <property type="match status" value="1"/>
</dbReference>
<dbReference type="Gene3D" id="2.60.120.260">
    <property type="entry name" value="Galactose-binding domain-like"/>
    <property type="match status" value="1"/>
</dbReference>
<evidence type="ECO:0000313" key="3">
    <source>
        <dbReference type="EMBL" id="HEF65768.1"/>
    </source>
</evidence>
<dbReference type="NCBIfam" id="TIGR00976">
    <property type="entry name" value="CocE_NonD"/>
    <property type="match status" value="1"/>
</dbReference>